<feature type="compositionally biased region" description="Polar residues" evidence="1">
    <location>
        <begin position="47"/>
        <end position="56"/>
    </location>
</feature>
<dbReference type="OrthoDB" id="2319634at2759"/>
<feature type="non-terminal residue" evidence="3">
    <location>
        <position position="63"/>
    </location>
</feature>
<feature type="signal peptide" evidence="2">
    <location>
        <begin position="1"/>
        <end position="17"/>
    </location>
</feature>
<keyword evidence="2" id="KW-0732">Signal</keyword>
<comment type="caution">
    <text evidence="3">The sequence shown here is derived from an EMBL/GenBank/DDBJ whole genome shotgun (WGS) entry which is preliminary data.</text>
</comment>
<gene>
    <name evidence="3" type="ORF">FCALED_LOCUS6676</name>
</gene>
<evidence type="ECO:0000313" key="4">
    <source>
        <dbReference type="Proteomes" id="UP000789570"/>
    </source>
</evidence>
<evidence type="ECO:0000313" key="3">
    <source>
        <dbReference type="EMBL" id="CAG8562512.1"/>
    </source>
</evidence>
<keyword evidence="4" id="KW-1185">Reference proteome</keyword>
<protein>
    <submittedName>
        <fullName evidence="3">13915_t:CDS:1</fullName>
    </submittedName>
</protein>
<accession>A0A9N9BBN6</accession>
<feature type="region of interest" description="Disordered" evidence="1">
    <location>
        <begin position="42"/>
        <end position="63"/>
    </location>
</feature>
<proteinExistence type="predicted"/>
<reference evidence="3" key="1">
    <citation type="submission" date="2021-06" db="EMBL/GenBank/DDBJ databases">
        <authorList>
            <person name="Kallberg Y."/>
            <person name="Tangrot J."/>
            <person name="Rosling A."/>
        </authorList>
    </citation>
    <scope>NUCLEOTIDE SEQUENCE</scope>
    <source>
        <strain evidence="3">UK204</strain>
    </source>
</reference>
<evidence type="ECO:0000256" key="2">
    <source>
        <dbReference type="SAM" id="SignalP"/>
    </source>
</evidence>
<evidence type="ECO:0000256" key="1">
    <source>
        <dbReference type="SAM" id="MobiDB-lite"/>
    </source>
</evidence>
<dbReference type="EMBL" id="CAJVPQ010001637">
    <property type="protein sequence ID" value="CAG8562512.1"/>
    <property type="molecule type" value="Genomic_DNA"/>
</dbReference>
<feature type="chain" id="PRO_5040514511" evidence="2">
    <location>
        <begin position="18"/>
        <end position="63"/>
    </location>
</feature>
<dbReference type="AlphaFoldDB" id="A0A9N9BBN6"/>
<organism evidence="3 4">
    <name type="scientific">Funneliformis caledonium</name>
    <dbReference type="NCBI Taxonomy" id="1117310"/>
    <lineage>
        <taxon>Eukaryota</taxon>
        <taxon>Fungi</taxon>
        <taxon>Fungi incertae sedis</taxon>
        <taxon>Mucoromycota</taxon>
        <taxon>Glomeromycotina</taxon>
        <taxon>Glomeromycetes</taxon>
        <taxon>Glomerales</taxon>
        <taxon>Glomeraceae</taxon>
        <taxon>Funneliformis</taxon>
    </lineage>
</organism>
<name>A0A9N9BBN6_9GLOM</name>
<sequence length="63" mass="6945">MKFSGILLLLVLSTVNALPHPGYPIAESYPIASYPIAERSDCRYPDSESNTKQTASYPIAERT</sequence>
<dbReference type="Proteomes" id="UP000789570">
    <property type="component" value="Unassembled WGS sequence"/>
</dbReference>